<feature type="signal peptide" evidence="2">
    <location>
        <begin position="1"/>
        <end position="18"/>
    </location>
</feature>
<evidence type="ECO:0000256" key="2">
    <source>
        <dbReference type="SAM" id="SignalP"/>
    </source>
</evidence>
<feature type="compositionally biased region" description="Low complexity" evidence="1">
    <location>
        <begin position="392"/>
        <end position="403"/>
    </location>
</feature>
<sequence>MHALKWLFAAAFASGAFAAVAADGEGRGPAREGASMRSVAAELNALMRESRTELDASRMPKLALEGATSTSAPVAKATSPIANSYRAYPPSCIADPLPIPTGANQVGGRVYARTFTFDAYNTANGQFQTEQVNAFIWRLPCSGGDSVTLLTLRRLSQYEGDSSFYPLFPLFRLTQGGNTAKFVRVAQEPNTVITNQDIDTPLIFSTTLVLENFPSNSSATAYWDFNLPFRLTSVYRNNSVEDLSALDPYRPSEYPDAALPLPINGYMSGNWTDPNHVGEGINLEVGEVVGTQSRYLFFAWFTFDGLGLPYWISGGGALSNANAATPTRSITAPAIYRTGGGFAGGFGGDTQRATWGDVSFEFIDCNTVRMSWLTANGLPENTPGRGPGGSSTSGSRTWKRGSTINGLTCDMPPAN</sequence>
<evidence type="ECO:0000313" key="4">
    <source>
        <dbReference type="Proteomes" id="UP001139971"/>
    </source>
</evidence>
<organism evidence="3 4">
    <name type="scientific">Tahibacter soli</name>
    <dbReference type="NCBI Taxonomy" id="2983605"/>
    <lineage>
        <taxon>Bacteria</taxon>
        <taxon>Pseudomonadati</taxon>
        <taxon>Pseudomonadota</taxon>
        <taxon>Gammaproteobacteria</taxon>
        <taxon>Lysobacterales</taxon>
        <taxon>Rhodanobacteraceae</taxon>
        <taxon>Tahibacter</taxon>
    </lineage>
</organism>
<dbReference type="RefSeq" id="WP_263541671.1">
    <property type="nucleotide sequence ID" value="NZ_JAOVZO020000018.1"/>
</dbReference>
<reference evidence="3" key="1">
    <citation type="submission" date="2023-02" db="EMBL/GenBank/DDBJ databases">
        <title>Tahibacter soli sp. nov. isolated from soil.</title>
        <authorList>
            <person name="Baek J.H."/>
            <person name="Lee J.K."/>
            <person name="Choi D.G."/>
            <person name="Jeon C.O."/>
        </authorList>
    </citation>
    <scope>NUCLEOTIDE SEQUENCE</scope>
    <source>
        <strain evidence="3">BL</strain>
    </source>
</reference>
<dbReference type="AlphaFoldDB" id="A0A9X3YLU2"/>
<keyword evidence="4" id="KW-1185">Reference proteome</keyword>
<feature type="region of interest" description="Disordered" evidence="1">
    <location>
        <begin position="377"/>
        <end position="415"/>
    </location>
</feature>
<evidence type="ECO:0000256" key="1">
    <source>
        <dbReference type="SAM" id="MobiDB-lite"/>
    </source>
</evidence>
<feature type="chain" id="PRO_5040782196" evidence="2">
    <location>
        <begin position="19"/>
        <end position="415"/>
    </location>
</feature>
<comment type="caution">
    <text evidence="3">The sequence shown here is derived from an EMBL/GenBank/DDBJ whole genome shotgun (WGS) entry which is preliminary data.</text>
</comment>
<proteinExistence type="predicted"/>
<evidence type="ECO:0000313" key="3">
    <source>
        <dbReference type="EMBL" id="MDC8014027.1"/>
    </source>
</evidence>
<protein>
    <submittedName>
        <fullName evidence="3">Uncharacterized protein</fullName>
    </submittedName>
</protein>
<accession>A0A9X3YLU2</accession>
<dbReference type="Proteomes" id="UP001139971">
    <property type="component" value="Unassembled WGS sequence"/>
</dbReference>
<keyword evidence="2" id="KW-0732">Signal</keyword>
<dbReference type="EMBL" id="JAOVZO020000018">
    <property type="protein sequence ID" value="MDC8014027.1"/>
    <property type="molecule type" value="Genomic_DNA"/>
</dbReference>
<gene>
    <name evidence="3" type="ORF">OD750_015900</name>
</gene>
<name>A0A9X3YLU2_9GAMM</name>